<dbReference type="AlphaFoldDB" id="A0A4Q1CG55"/>
<proteinExistence type="inferred from homology"/>
<evidence type="ECO:0000256" key="1">
    <source>
        <dbReference type="ARBA" id="ARBA00006817"/>
    </source>
</evidence>
<comment type="similarity">
    <text evidence="1">Belongs to the AHA1 family.</text>
</comment>
<comment type="caution">
    <text evidence="3">The sequence shown here is derived from an EMBL/GenBank/DDBJ whole genome shotgun (WGS) entry which is preliminary data.</text>
</comment>
<reference evidence="3 4" key="1">
    <citation type="submission" date="2019-01" db="EMBL/GenBank/DDBJ databases">
        <title>Lacibacter sp. strain TTM-7.</title>
        <authorList>
            <person name="Chen W.-M."/>
        </authorList>
    </citation>
    <scope>NUCLEOTIDE SEQUENCE [LARGE SCALE GENOMIC DNA]</scope>
    <source>
        <strain evidence="3 4">TTM-7</strain>
    </source>
</reference>
<protein>
    <submittedName>
        <fullName evidence="3">Polyketide cyclase</fullName>
    </submittedName>
</protein>
<sequence length="141" mass="15713">METQATTVITVQTTVNAPIATAWESWNNPDHITQWAFASPDWHTPWAKNDLRTGGSFSSRMEAKDGSFGFEFGGVYDAVTTNELIAYTMGDGRKVTVQFSAEGDATKIVESFDAETENPVEMQQMGWQAILDNFKKYTETL</sequence>
<organism evidence="3 4">
    <name type="scientific">Lacibacter luteus</name>
    <dbReference type="NCBI Taxonomy" id="2508719"/>
    <lineage>
        <taxon>Bacteria</taxon>
        <taxon>Pseudomonadati</taxon>
        <taxon>Bacteroidota</taxon>
        <taxon>Chitinophagia</taxon>
        <taxon>Chitinophagales</taxon>
        <taxon>Chitinophagaceae</taxon>
        <taxon>Lacibacter</taxon>
    </lineage>
</organism>
<dbReference type="SUPFAM" id="SSF55961">
    <property type="entry name" value="Bet v1-like"/>
    <property type="match status" value="1"/>
</dbReference>
<dbReference type="InterPro" id="IPR023393">
    <property type="entry name" value="START-like_dom_sf"/>
</dbReference>
<gene>
    <name evidence="3" type="ORF">ESA94_16040</name>
</gene>
<dbReference type="Gene3D" id="3.30.530.20">
    <property type="match status" value="1"/>
</dbReference>
<dbReference type="RefSeq" id="WP_129131953.1">
    <property type="nucleotide sequence ID" value="NZ_SDHW01000005.1"/>
</dbReference>
<dbReference type="Pfam" id="PF08327">
    <property type="entry name" value="AHSA1"/>
    <property type="match status" value="1"/>
</dbReference>
<feature type="domain" description="Activator of Hsp90 ATPase homologue 1/2-like C-terminal" evidence="2">
    <location>
        <begin position="16"/>
        <end position="138"/>
    </location>
</feature>
<evidence type="ECO:0000313" key="4">
    <source>
        <dbReference type="Proteomes" id="UP000290204"/>
    </source>
</evidence>
<keyword evidence="4" id="KW-1185">Reference proteome</keyword>
<dbReference type="InterPro" id="IPR013538">
    <property type="entry name" value="ASHA1/2-like_C"/>
</dbReference>
<dbReference type="Proteomes" id="UP000290204">
    <property type="component" value="Unassembled WGS sequence"/>
</dbReference>
<name>A0A4Q1CG55_9BACT</name>
<evidence type="ECO:0000259" key="2">
    <source>
        <dbReference type="Pfam" id="PF08327"/>
    </source>
</evidence>
<accession>A0A4Q1CG55</accession>
<evidence type="ECO:0000313" key="3">
    <source>
        <dbReference type="EMBL" id="RXK58897.1"/>
    </source>
</evidence>
<dbReference type="OrthoDB" id="384974at2"/>
<dbReference type="EMBL" id="SDHW01000005">
    <property type="protein sequence ID" value="RXK58897.1"/>
    <property type="molecule type" value="Genomic_DNA"/>
</dbReference>
<dbReference type="CDD" id="cd08897">
    <property type="entry name" value="SRPBCC_CalC_Aha1-like_4"/>
    <property type="match status" value="1"/>
</dbReference>